<evidence type="ECO:0000259" key="5">
    <source>
        <dbReference type="PROSITE" id="PS51063"/>
    </source>
</evidence>
<dbReference type="InterPro" id="IPR018490">
    <property type="entry name" value="cNMP-bd_dom_sf"/>
</dbReference>
<dbReference type="GO" id="GO:0003677">
    <property type="term" value="F:DNA binding"/>
    <property type="evidence" value="ECO:0007669"/>
    <property type="project" value="UniProtKB-KW"/>
</dbReference>
<protein>
    <submittedName>
        <fullName evidence="6">Crp/Fnr family transcriptional regulator</fullName>
    </submittedName>
</protein>
<dbReference type="SUPFAM" id="SSF51206">
    <property type="entry name" value="cAMP-binding domain-like"/>
    <property type="match status" value="1"/>
</dbReference>
<comment type="caution">
    <text evidence="6">The sequence shown here is derived from an EMBL/GenBank/DDBJ whole genome shotgun (WGS) entry which is preliminary data.</text>
</comment>
<dbReference type="GO" id="GO:0005829">
    <property type="term" value="C:cytosol"/>
    <property type="evidence" value="ECO:0007669"/>
    <property type="project" value="TreeGrafter"/>
</dbReference>
<dbReference type="RefSeq" id="WP_185797939.1">
    <property type="nucleotide sequence ID" value="NZ_JACLQD010000003.1"/>
</dbReference>
<dbReference type="InterPro" id="IPR000595">
    <property type="entry name" value="cNMP-bd_dom"/>
</dbReference>
<evidence type="ECO:0000259" key="4">
    <source>
        <dbReference type="PROSITE" id="PS50042"/>
    </source>
</evidence>
<dbReference type="PANTHER" id="PTHR24567:SF74">
    <property type="entry name" value="HTH-TYPE TRANSCRIPTIONAL REGULATOR ARCR"/>
    <property type="match status" value="1"/>
</dbReference>
<dbReference type="InterPro" id="IPR018488">
    <property type="entry name" value="cNMP-bd_CS"/>
</dbReference>
<dbReference type="Pfam" id="PF00027">
    <property type="entry name" value="cNMP_binding"/>
    <property type="match status" value="1"/>
</dbReference>
<gene>
    <name evidence="6" type="ORF">H7F16_12530</name>
</gene>
<evidence type="ECO:0000256" key="2">
    <source>
        <dbReference type="ARBA" id="ARBA00023125"/>
    </source>
</evidence>
<dbReference type="Proteomes" id="UP000555411">
    <property type="component" value="Unassembled WGS sequence"/>
</dbReference>
<dbReference type="SUPFAM" id="SSF46785">
    <property type="entry name" value="Winged helix' DNA-binding domain"/>
    <property type="match status" value="1"/>
</dbReference>
<keyword evidence="1" id="KW-0805">Transcription regulation</keyword>
<dbReference type="AlphaFoldDB" id="A0A842IAG1"/>
<dbReference type="SMART" id="SM00100">
    <property type="entry name" value="cNMP"/>
    <property type="match status" value="1"/>
</dbReference>
<evidence type="ECO:0000313" key="7">
    <source>
        <dbReference type="Proteomes" id="UP000555411"/>
    </source>
</evidence>
<dbReference type="GO" id="GO:0003700">
    <property type="term" value="F:DNA-binding transcription factor activity"/>
    <property type="evidence" value="ECO:0007669"/>
    <property type="project" value="TreeGrafter"/>
</dbReference>
<dbReference type="Pfam" id="PF13545">
    <property type="entry name" value="HTH_Crp_2"/>
    <property type="match status" value="1"/>
</dbReference>
<evidence type="ECO:0000256" key="3">
    <source>
        <dbReference type="ARBA" id="ARBA00023163"/>
    </source>
</evidence>
<accession>A0A842IAG1</accession>
<dbReference type="InterPro" id="IPR012318">
    <property type="entry name" value="HTH_CRP"/>
</dbReference>
<evidence type="ECO:0000256" key="1">
    <source>
        <dbReference type="ARBA" id="ARBA00023015"/>
    </source>
</evidence>
<feature type="domain" description="Cyclic nucleotide-binding" evidence="4">
    <location>
        <begin position="17"/>
        <end position="126"/>
    </location>
</feature>
<dbReference type="PROSITE" id="PS51063">
    <property type="entry name" value="HTH_CRP_2"/>
    <property type="match status" value="1"/>
</dbReference>
<dbReference type="Gene3D" id="1.10.10.10">
    <property type="entry name" value="Winged helix-like DNA-binding domain superfamily/Winged helix DNA-binding domain"/>
    <property type="match status" value="1"/>
</dbReference>
<proteinExistence type="predicted"/>
<keyword evidence="2" id="KW-0238">DNA-binding</keyword>
<organism evidence="6 7">
    <name type="scientific">Paragemmobacter straminiformis</name>
    <dbReference type="NCBI Taxonomy" id="2045119"/>
    <lineage>
        <taxon>Bacteria</taxon>
        <taxon>Pseudomonadati</taxon>
        <taxon>Pseudomonadota</taxon>
        <taxon>Alphaproteobacteria</taxon>
        <taxon>Rhodobacterales</taxon>
        <taxon>Paracoccaceae</taxon>
        <taxon>Paragemmobacter</taxon>
    </lineage>
</organism>
<dbReference type="InterPro" id="IPR050397">
    <property type="entry name" value="Env_Response_Regulators"/>
</dbReference>
<sequence length="237" mass="25396">MAVTKGDIASELLGFAVFSGLDPASVSQLAAAVTRRTWPSGGTIFQRGDTETHLLALVDGRVRLSLGTPQGKELVLRHLGPGEILGEMALLDGRPRSADATAVGQVTALVLHSDRFHRIAGENPAIPLAFARYLCGLLRDTNAQMESIALYEMPARLVRFVLYTLRQVHGENLPDQATLKLGFSQSELASIVGATRPKVNRALQDIMATGALRRDGDALVCNTPALLDLVAEYDDLG</sequence>
<dbReference type="InterPro" id="IPR036388">
    <property type="entry name" value="WH-like_DNA-bd_sf"/>
</dbReference>
<feature type="domain" description="HTH crp-type" evidence="5">
    <location>
        <begin position="151"/>
        <end position="225"/>
    </location>
</feature>
<reference evidence="6 7" key="1">
    <citation type="journal article" date="2017" name="Int. J. Syst. Evol. Microbiol.">
        <title>Gemmobacter straminiformis sp. nov., isolated from an artificial fountain.</title>
        <authorList>
            <person name="Kang J.Y."/>
            <person name="Kim M.J."/>
            <person name="Chun J."/>
            <person name="Son K.P."/>
            <person name="Jahng K.Y."/>
        </authorList>
    </citation>
    <scope>NUCLEOTIDE SEQUENCE [LARGE SCALE GENOMIC DNA]</scope>
    <source>
        <strain evidence="6 7">CAM-8</strain>
    </source>
</reference>
<keyword evidence="3" id="KW-0804">Transcription</keyword>
<keyword evidence="7" id="KW-1185">Reference proteome</keyword>
<dbReference type="Gene3D" id="2.60.120.10">
    <property type="entry name" value="Jelly Rolls"/>
    <property type="match status" value="1"/>
</dbReference>
<evidence type="ECO:0000313" key="6">
    <source>
        <dbReference type="EMBL" id="MBC2836337.1"/>
    </source>
</evidence>
<dbReference type="EMBL" id="JACLQD010000003">
    <property type="protein sequence ID" value="MBC2836337.1"/>
    <property type="molecule type" value="Genomic_DNA"/>
</dbReference>
<dbReference type="InterPro" id="IPR014710">
    <property type="entry name" value="RmlC-like_jellyroll"/>
</dbReference>
<dbReference type="PANTHER" id="PTHR24567">
    <property type="entry name" value="CRP FAMILY TRANSCRIPTIONAL REGULATORY PROTEIN"/>
    <property type="match status" value="1"/>
</dbReference>
<dbReference type="PROSITE" id="PS00889">
    <property type="entry name" value="CNMP_BINDING_2"/>
    <property type="match status" value="1"/>
</dbReference>
<name>A0A842IAG1_9RHOB</name>
<dbReference type="InterPro" id="IPR036390">
    <property type="entry name" value="WH_DNA-bd_sf"/>
</dbReference>
<dbReference type="CDD" id="cd00038">
    <property type="entry name" value="CAP_ED"/>
    <property type="match status" value="1"/>
</dbReference>
<dbReference type="PROSITE" id="PS50042">
    <property type="entry name" value="CNMP_BINDING_3"/>
    <property type="match status" value="1"/>
</dbReference>